<feature type="compositionally biased region" description="Basic residues" evidence="1">
    <location>
        <begin position="383"/>
        <end position="396"/>
    </location>
</feature>
<evidence type="ECO:0000313" key="2">
    <source>
        <dbReference type="Proteomes" id="UP000887578"/>
    </source>
</evidence>
<feature type="compositionally biased region" description="Polar residues" evidence="1">
    <location>
        <begin position="76"/>
        <end position="95"/>
    </location>
</feature>
<feature type="compositionally biased region" description="Polar residues" evidence="1">
    <location>
        <begin position="292"/>
        <end position="309"/>
    </location>
</feature>
<accession>A0A914QP60</accession>
<feature type="compositionally biased region" description="Polar residues" evidence="1">
    <location>
        <begin position="151"/>
        <end position="164"/>
    </location>
</feature>
<feature type="compositionally biased region" description="Basic and acidic residues" evidence="1">
    <location>
        <begin position="212"/>
        <end position="229"/>
    </location>
</feature>
<name>A0A914QP60_9BILA</name>
<dbReference type="WBParaSite" id="PDA_v2.g29163.t1">
    <property type="protein sequence ID" value="PDA_v2.g29163.t1"/>
    <property type="gene ID" value="PDA_v2.g29163"/>
</dbReference>
<keyword evidence="2" id="KW-1185">Reference proteome</keyword>
<evidence type="ECO:0000256" key="1">
    <source>
        <dbReference type="SAM" id="MobiDB-lite"/>
    </source>
</evidence>
<feature type="region of interest" description="Disordered" evidence="1">
    <location>
        <begin position="332"/>
        <end position="353"/>
    </location>
</feature>
<feature type="compositionally biased region" description="Basic and acidic residues" evidence="1">
    <location>
        <begin position="122"/>
        <end position="145"/>
    </location>
</feature>
<feature type="region of interest" description="Disordered" evidence="1">
    <location>
        <begin position="370"/>
        <end position="396"/>
    </location>
</feature>
<dbReference type="AlphaFoldDB" id="A0A914QP60"/>
<organism evidence="2 3">
    <name type="scientific">Panagrolaimus davidi</name>
    <dbReference type="NCBI Taxonomy" id="227884"/>
    <lineage>
        <taxon>Eukaryota</taxon>
        <taxon>Metazoa</taxon>
        <taxon>Ecdysozoa</taxon>
        <taxon>Nematoda</taxon>
        <taxon>Chromadorea</taxon>
        <taxon>Rhabditida</taxon>
        <taxon>Tylenchina</taxon>
        <taxon>Panagrolaimomorpha</taxon>
        <taxon>Panagrolaimoidea</taxon>
        <taxon>Panagrolaimidae</taxon>
        <taxon>Panagrolaimus</taxon>
    </lineage>
</organism>
<feature type="compositionally biased region" description="Low complexity" evidence="1">
    <location>
        <begin position="48"/>
        <end position="59"/>
    </location>
</feature>
<evidence type="ECO:0000313" key="3">
    <source>
        <dbReference type="WBParaSite" id="PDA_v2.g29163.t1"/>
    </source>
</evidence>
<feature type="region of interest" description="Disordered" evidence="1">
    <location>
        <begin position="1"/>
        <end position="320"/>
    </location>
</feature>
<sequence length="396" mass="43917">MEIDQSLTSEAKADSPIPTSSNAETPAEQKNTNSQPSRLALLLPRFLQPTTSAPSSQTTNQRISLLLPSALKKTIPKSQQRETPQQPHQRTPLTTRKTKGKVLDQSFNAPKFPTLDASQFEDFERVNPDDTAHLQERRNSGEKRAHPVTPEPQQTEFTENSNDKSPAASRVQAKRVPPNTPPPVNILEDVVVQTPSPPKETPSPQENVPESPIDHDFGNDSFGDHESSRRSIRLPEVSPVTTAHDFGDSSGNDEEIDTRPRRSIDTNDITPVSVHNDSENVEESPNNSNNSIPAQNLSIPSVQQNQSGGKKSVARKSTAIKKKNVAQYILQKPQLIKPNSPPSDQPFVRRSKRTRVQRLRLELGEHAIYKYDENGSSQNGGKQKGKRKGRKTTTKK</sequence>
<proteinExistence type="predicted"/>
<protein>
    <submittedName>
        <fullName evidence="3">Uncharacterized protein</fullName>
    </submittedName>
</protein>
<reference evidence="3" key="1">
    <citation type="submission" date="2022-11" db="UniProtKB">
        <authorList>
            <consortium name="WormBaseParasite"/>
        </authorList>
    </citation>
    <scope>IDENTIFICATION</scope>
</reference>
<dbReference type="Proteomes" id="UP000887578">
    <property type="component" value="Unplaced"/>
</dbReference>
<feature type="compositionally biased region" description="Polar residues" evidence="1">
    <location>
        <begin position="17"/>
        <end position="37"/>
    </location>
</feature>
<feature type="compositionally biased region" description="Polar residues" evidence="1">
    <location>
        <begin position="266"/>
        <end position="275"/>
    </location>
</feature>